<feature type="domain" description="Rhamnogalacturonase A/B/Epimerase-like pectate lyase" evidence="4">
    <location>
        <begin position="392"/>
        <end position="444"/>
    </location>
</feature>
<dbReference type="Proteomes" id="UP000292085">
    <property type="component" value="Unassembled WGS sequence"/>
</dbReference>
<evidence type="ECO:0000313" key="5">
    <source>
        <dbReference type="EMBL" id="RZF64048.1"/>
    </source>
</evidence>
<feature type="domain" description="Rhamnogalacturonase A/B/Epimerase-like pectate lyase" evidence="4">
    <location>
        <begin position="46"/>
        <end position="287"/>
    </location>
</feature>
<dbReference type="InterPro" id="IPR011042">
    <property type="entry name" value="6-blade_b-propeller_TolB-like"/>
</dbReference>
<dbReference type="SUPFAM" id="SSF51126">
    <property type="entry name" value="Pectin lyase-like"/>
    <property type="match status" value="2"/>
</dbReference>
<dbReference type="Pfam" id="PF12708">
    <property type="entry name" value="Pect-lyase_RHGA_epim"/>
    <property type="match status" value="2"/>
</dbReference>
<dbReference type="RefSeq" id="WP_130158069.1">
    <property type="nucleotide sequence ID" value="NZ_SGIS01000018.1"/>
</dbReference>
<proteinExistence type="predicted"/>
<dbReference type="Pfam" id="PF08450">
    <property type="entry name" value="SGL"/>
    <property type="match status" value="1"/>
</dbReference>
<organism evidence="5 6">
    <name type="scientific">Sphingomonas populi</name>
    <dbReference type="NCBI Taxonomy" id="2484750"/>
    <lineage>
        <taxon>Bacteria</taxon>
        <taxon>Pseudomonadati</taxon>
        <taxon>Pseudomonadota</taxon>
        <taxon>Alphaproteobacteria</taxon>
        <taxon>Sphingomonadales</taxon>
        <taxon>Sphingomonadaceae</taxon>
        <taxon>Sphingomonas</taxon>
    </lineage>
</organism>
<dbReference type="Gene3D" id="2.160.20.10">
    <property type="entry name" value="Single-stranded right-handed beta-helix, Pectin lyase-like"/>
    <property type="match status" value="2"/>
</dbReference>
<sequence>MSGWFTPFRAPLLATTLVAATPVAASPSVYVTAPDDPRAVTVAGARDGRSDDAAALQQAIDAAADKGGGGIVFVPSGRYRISRTLYIWPGVRVFGVGKTRPVIVLGDATPGFQQGVANMVIFAGARPGEAGIRASERLKAGRVPFPPPGSVPFNPDIADANPGTFYPALANVDFAIGAGNPAATAIRFHAAQHAYLAHIDFDLGSGLAGLYQVANQAEDLHFHGGRYGILTEKPSPAWQFTLLDSSFDGQREAAIREHEAGLTLVNVAFRNVPTAIDVDRGYGDWLWGKDVRFENVSNAAVIISNENNVYTQIGFENAVASATPTFARFRDSGKTVAGAGPTYRVSRFGYGLTLPGLGMTGHYDTVMQAAPLARLPAPPPPAIRALPATTAWANVHTLGAKGDNASDDTAAIQRAIDTHRTVYFPAGRYVVTDTLRLKPDTVLVALHPSLTQIILPDRTPAFQGVGIAKPLIESARGGDAIVSGLGLFTGGINPRATALLWQAGANSLVEDVKFQGGHGTDLADGSRFDPYNANHTGDADPAKRWDAQYPSLWVRGGGGTFANLWSPNTYAQAGMLVSDTDTPGHVYQMSIEHHARADFVLDHVANWEFLAPQTEEEAGESQDAVSFEIRHSHDLLIANLHAYRVTRSLKPAAAAVRLTDSQRIRFRNMHVNAESGLGTCDENGCATYLRASKFAYDNAIQDVTHGLEVREREFAALDVPADPVVPAPDGAFANIKVERLADGFFSAAGGAIDAQGKLYFVDHWKQRIYAWSRADGLVVVRDTPLDPVNLAVDRSGKLLVLSSDGRDGTVYSLDPAARDGAITVIPPTPATDHPGAATVLPVDYWVNGEFKDQLNPKTYTYPTLADMFVRDIGLAHPREYVSPDGSLTLPAYRTFQQGPSNFLGWRFSDALDSYGFTTARVGDQVFVTNASENKTYRGRVAAGGAVRDLTKVADRGGESVTTDAQGRVYVANGQVFVYAPDGKAIGRIDLPERPLQLLVGGAQGKTLFVLTHHALYGVALD</sequence>
<evidence type="ECO:0000256" key="2">
    <source>
        <dbReference type="SAM" id="SignalP"/>
    </source>
</evidence>
<dbReference type="PANTHER" id="PTHR47572">
    <property type="entry name" value="LIPOPROTEIN-RELATED"/>
    <property type="match status" value="1"/>
</dbReference>
<dbReference type="OrthoDB" id="7482115at2"/>
<dbReference type="InterPro" id="IPR024535">
    <property type="entry name" value="RHGA/B-epi-like_pectate_lyase"/>
</dbReference>
<dbReference type="EMBL" id="SGIS01000018">
    <property type="protein sequence ID" value="RZF64048.1"/>
    <property type="molecule type" value="Genomic_DNA"/>
</dbReference>
<keyword evidence="6" id="KW-1185">Reference proteome</keyword>
<dbReference type="SUPFAM" id="SSF63829">
    <property type="entry name" value="Calcium-dependent phosphotriesterase"/>
    <property type="match status" value="1"/>
</dbReference>
<evidence type="ECO:0000259" key="3">
    <source>
        <dbReference type="Pfam" id="PF08450"/>
    </source>
</evidence>
<feature type="chain" id="PRO_5020925195" evidence="2">
    <location>
        <begin position="26"/>
        <end position="1021"/>
    </location>
</feature>
<accession>A0A4V2DD79</accession>
<protein>
    <submittedName>
        <fullName evidence="5">Gluconolaconase</fullName>
    </submittedName>
</protein>
<dbReference type="InterPro" id="IPR012334">
    <property type="entry name" value="Pectin_lyas_fold"/>
</dbReference>
<reference evidence="5 6" key="1">
    <citation type="submission" date="2019-02" db="EMBL/GenBank/DDBJ databases">
        <authorList>
            <person name="Li Y."/>
        </authorList>
    </citation>
    <scope>NUCLEOTIDE SEQUENCE [LARGE SCALE GENOMIC DNA]</scope>
    <source>
        <strain evidence="5 6">3-7</strain>
    </source>
</reference>
<dbReference type="InterPro" id="IPR011050">
    <property type="entry name" value="Pectin_lyase_fold/virulence"/>
</dbReference>
<evidence type="ECO:0000259" key="4">
    <source>
        <dbReference type="Pfam" id="PF12708"/>
    </source>
</evidence>
<feature type="domain" description="SMP-30/Gluconolactonase/LRE-like region" evidence="3">
    <location>
        <begin position="923"/>
        <end position="1012"/>
    </location>
</feature>
<dbReference type="InterPro" id="IPR013658">
    <property type="entry name" value="SGL"/>
</dbReference>
<feature type="signal peptide" evidence="2">
    <location>
        <begin position="1"/>
        <end position="25"/>
    </location>
</feature>
<dbReference type="AlphaFoldDB" id="A0A4V2DD79"/>
<dbReference type="Gene3D" id="2.120.10.30">
    <property type="entry name" value="TolB, C-terminal domain"/>
    <property type="match status" value="2"/>
</dbReference>
<name>A0A4V2DD79_9SPHN</name>
<keyword evidence="2" id="KW-0732">Signal</keyword>
<dbReference type="InterPro" id="IPR051262">
    <property type="entry name" value="SMP-30/CGR1_Lactonase"/>
</dbReference>
<dbReference type="GO" id="GO:0016787">
    <property type="term" value="F:hydrolase activity"/>
    <property type="evidence" value="ECO:0007669"/>
    <property type="project" value="UniProtKB-KW"/>
</dbReference>
<evidence type="ECO:0000256" key="1">
    <source>
        <dbReference type="ARBA" id="ARBA00022801"/>
    </source>
</evidence>
<dbReference type="PANTHER" id="PTHR47572:SF4">
    <property type="entry name" value="LACTONASE DRP35"/>
    <property type="match status" value="1"/>
</dbReference>
<gene>
    <name evidence="5" type="ORF">EWE75_12810</name>
</gene>
<comment type="caution">
    <text evidence="5">The sequence shown here is derived from an EMBL/GenBank/DDBJ whole genome shotgun (WGS) entry which is preliminary data.</text>
</comment>
<evidence type="ECO:0000313" key="6">
    <source>
        <dbReference type="Proteomes" id="UP000292085"/>
    </source>
</evidence>
<keyword evidence="1" id="KW-0378">Hydrolase</keyword>